<keyword evidence="3" id="KW-1185">Reference proteome</keyword>
<sequence>MKCNFCDKEIKEQLSFKNMFSKKETIKLCDRCRENISINKIRIENYTLYYFCNYKFIKEIIYNIKYFGDISQGIKFKSLFKEFLRLYKFDIITIVPSNITREAIRGYNHIELICEFCGVEYKKLLTCSYREKQAKLHKKRMENNFKLLGDVIGENNKKILIVDDVFTSGNTLKNCAKQLENKFKNCEISFLTLAFTEDKK</sequence>
<dbReference type="PATRIC" id="fig|1321820.3.peg.1083"/>
<organism evidence="2 3">
    <name type="scientific">Gemella bergeri ATCC 700627</name>
    <dbReference type="NCBI Taxonomy" id="1321820"/>
    <lineage>
        <taxon>Bacteria</taxon>
        <taxon>Bacillati</taxon>
        <taxon>Bacillota</taxon>
        <taxon>Bacilli</taxon>
        <taxon>Bacillales</taxon>
        <taxon>Gemellaceae</taxon>
        <taxon>Gemella</taxon>
    </lineage>
</organism>
<dbReference type="RefSeq" id="WP_021752295.1">
    <property type="nucleotide sequence ID" value="NZ_KI271793.1"/>
</dbReference>
<dbReference type="InterPro" id="IPR000836">
    <property type="entry name" value="PRTase_dom"/>
</dbReference>
<dbReference type="CDD" id="cd06223">
    <property type="entry name" value="PRTases_typeI"/>
    <property type="match status" value="1"/>
</dbReference>
<dbReference type="eggNOG" id="COG1040">
    <property type="taxonomic scope" value="Bacteria"/>
</dbReference>
<gene>
    <name evidence="2" type="ORF">HMPREF1983_01116</name>
</gene>
<reference evidence="2 3" key="1">
    <citation type="submission" date="2013-08" db="EMBL/GenBank/DDBJ databases">
        <authorList>
            <person name="Weinstock G."/>
            <person name="Sodergren E."/>
            <person name="Wylie T."/>
            <person name="Fulton L."/>
            <person name="Fulton R."/>
            <person name="Fronick C."/>
            <person name="O'Laughlin M."/>
            <person name="Godfrey J."/>
            <person name="Miner T."/>
            <person name="Herter B."/>
            <person name="Appelbaum E."/>
            <person name="Cordes M."/>
            <person name="Lek S."/>
            <person name="Wollam A."/>
            <person name="Pepin K.H."/>
            <person name="Palsikar V.B."/>
            <person name="Mitreva M."/>
            <person name="Wilson R.K."/>
        </authorList>
    </citation>
    <scope>NUCLEOTIDE SEQUENCE [LARGE SCALE GENOMIC DNA]</scope>
    <source>
        <strain evidence="2 3">ATCC 700627</strain>
    </source>
</reference>
<proteinExistence type="inferred from homology"/>
<dbReference type="HOGENOM" id="CLU_1376422_0_0_9"/>
<dbReference type="InterPro" id="IPR029057">
    <property type="entry name" value="PRTase-like"/>
</dbReference>
<dbReference type="Gene3D" id="3.40.50.2020">
    <property type="match status" value="1"/>
</dbReference>
<evidence type="ECO:0000256" key="1">
    <source>
        <dbReference type="ARBA" id="ARBA00008007"/>
    </source>
</evidence>
<name>U2QMI8_9BACL</name>
<evidence type="ECO:0008006" key="4">
    <source>
        <dbReference type="Google" id="ProtNLM"/>
    </source>
</evidence>
<dbReference type="PANTHER" id="PTHR47505">
    <property type="entry name" value="DNA UTILIZATION PROTEIN YHGH"/>
    <property type="match status" value="1"/>
</dbReference>
<comment type="similarity">
    <text evidence="1">Belongs to the ComF/GntX family.</text>
</comment>
<comment type="caution">
    <text evidence="2">The sequence shown here is derived from an EMBL/GenBank/DDBJ whole genome shotgun (WGS) entry which is preliminary data.</text>
</comment>
<dbReference type="InterPro" id="IPR051910">
    <property type="entry name" value="ComF/GntX_DNA_util-trans"/>
</dbReference>
<dbReference type="PANTHER" id="PTHR47505:SF1">
    <property type="entry name" value="DNA UTILIZATION PROTEIN YHGH"/>
    <property type="match status" value="1"/>
</dbReference>
<evidence type="ECO:0000313" key="3">
    <source>
        <dbReference type="Proteomes" id="UP000016637"/>
    </source>
</evidence>
<dbReference type="SUPFAM" id="SSF53271">
    <property type="entry name" value="PRTase-like"/>
    <property type="match status" value="1"/>
</dbReference>
<accession>U2QMI8</accession>
<evidence type="ECO:0000313" key="2">
    <source>
        <dbReference type="EMBL" id="ERK57424.1"/>
    </source>
</evidence>
<dbReference type="AlphaFoldDB" id="U2QMI8"/>
<protein>
    <recommendedName>
        <fullName evidence="4">ComF family protein</fullName>
    </recommendedName>
</protein>
<dbReference type="Proteomes" id="UP000016637">
    <property type="component" value="Unassembled WGS sequence"/>
</dbReference>
<dbReference type="EMBL" id="AWVP01000068">
    <property type="protein sequence ID" value="ERK57424.1"/>
    <property type="molecule type" value="Genomic_DNA"/>
</dbReference>